<dbReference type="EMBL" id="FOXB01000042">
    <property type="protein sequence ID" value="SFP79954.1"/>
    <property type="molecule type" value="Genomic_DNA"/>
</dbReference>
<reference evidence="2 3" key="1">
    <citation type="submission" date="2016-10" db="EMBL/GenBank/DDBJ databases">
        <authorList>
            <person name="de Groot N.N."/>
        </authorList>
    </citation>
    <scope>NUCLEOTIDE SEQUENCE [LARGE SCALE GENOMIC DNA]</scope>
    <source>
        <strain evidence="2 3">EP1-55-1</strain>
    </source>
</reference>
<evidence type="ECO:0000313" key="3">
    <source>
        <dbReference type="Proteomes" id="UP000199227"/>
    </source>
</evidence>
<keyword evidence="3" id="KW-1185">Reference proteome</keyword>
<name>A0A1I5TA80_9BACT</name>
<evidence type="ECO:0000313" key="2">
    <source>
        <dbReference type="EMBL" id="SFP79954.1"/>
    </source>
</evidence>
<dbReference type="OrthoDB" id="9784670at2"/>
<keyword evidence="1" id="KW-0732">Signal</keyword>
<dbReference type="Gene3D" id="2.40.160.60">
    <property type="entry name" value="Outer membrane protein transport protein (OMPP1/FadL/TodX)"/>
    <property type="match status" value="1"/>
</dbReference>
<sequence>MNITKTLVSLATASALSCSFANAGSSITAVSIGGTYSEGKYGTDSSTQVYYVPVVASYQKEMFSASVTIPYIKIDSKGSFTWTPSGPVPVSPSKPADIQNLITNFDPFNPSSSTTTSERTVTDGLGDIIVNAAYTFVPAQGLYLKTSLLMKVATADDKKGLGTGENDYSFQADIYKPIGKSFLYVTGGYTVTGDSDKVKYNDIWYGTVGTGYRFNQQLSFGANYAYRQAMFDSLEDTKTTSIFLSYNAKNGLKYDVSYTYGLSDTAADNAVTLNITKRF</sequence>
<dbReference type="STRING" id="223786.SAMN05216234_1421"/>
<evidence type="ECO:0008006" key="4">
    <source>
        <dbReference type="Google" id="ProtNLM"/>
    </source>
</evidence>
<feature type="signal peptide" evidence="1">
    <location>
        <begin position="1"/>
        <end position="23"/>
    </location>
</feature>
<dbReference type="PROSITE" id="PS51257">
    <property type="entry name" value="PROKAR_LIPOPROTEIN"/>
    <property type="match status" value="1"/>
</dbReference>
<protein>
    <recommendedName>
        <fullName evidence="4">MetA-pathway of phenol degradation</fullName>
    </recommendedName>
</protein>
<feature type="chain" id="PRO_5011762583" description="MetA-pathway of phenol degradation" evidence="1">
    <location>
        <begin position="24"/>
        <end position="279"/>
    </location>
</feature>
<dbReference type="AlphaFoldDB" id="A0A1I5TA80"/>
<dbReference type="RefSeq" id="WP_092913710.1">
    <property type="nucleotide sequence ID" value="NZ_FOXB01000042.1"/>
</dbReference>
<dbReference type="SUPFAM" id="SSF56935">
    <property type="entry name" value="Porins"/>
    <property type="match status" value="1"/>
</dbReference>
<evidence type="ECO:0000256" key="1">
    <source>
        <dbReference type="SAM" id="SignalP"/>
    </source>
</evidence>
<accession>A0A1I5TA80</accession>
<dbReference type="Proteomes" id="UP000199227">
    <property type="component" value="Unassembled WGS sequence"/>
</dbReference>
<organism evidence="2 3">
    <name type="scientific">Hydrogenimonas thermophila</name>
    <dbReference type="NCBI Taxonomy" id="223786"/>
    <lineage>
        <taxon>Bacteria</taxon>
        <taxon>Pseudomonadati</taxon>
        <taxon>Campylobacterota</taxon>
        <taxon>Epsilonproteobacteria</taxon>
        <taxon>Campylobacterales</taxon>
        <taxon>Hydrogenimonadaceae</taxon>
        <taxon>Hydrogenimonas</taxon>
    </lineage>
</organism>
<gene>
    <name evidence="2" type="ORF">SAMN05216234_1421</name>
</gene>
<proteinExistence type="predicted"/>